<evidence type="ECO:0000256" key="2">
    <source>
        <dbReference type="ARBA" id="ARBA00023136"/>
    </source>
</evidence>
<proteinExistence type="predicted"/>
<dbReference type="Proteomes" id="UP001596501">
    <property type="component" value="Unassembled WGS sequence"/>
</dbReference>
<dbReference type="SUPFAM" id="SSF56935">
    <property type="entry name" value="Porins"/>
    <property type="match status" value="1"/>
</dbReference>
<evidence type="ECO:0000313" key="6">
    <source>
        <dbReference type="EMBL" id="MFC7408037.1"/>
    </source>
</evidence>
<organism evidence="6 7">
    <name type="scientific">Hydrogenophaga atypica</name>
    <dbReference type="NCBI Taxonomy" id="249409"/>
    <lineage>
        <taxon>Bacteria</taxon>
        <taxon>Pseudomonadati</taxon>
        <taxon>Pseudomonadota</taxon>
        <taxon>Betaproteobacteria</taxon>
        <taxon>Burkholderiales</taxon>
        <taxon>Comamonadaceae</taxon>
        <taxon>Hydrogenophaga</taxon>
    </lineage>
</organism>
<dbReference type="RefSeq" id="WP_382219977.1">
    <property type="nucleotide sequence ID" value="NZ_JBHTCA010000002.1"/>
</dbReference>
<keyword evidence="4" id="KW-0732">Signal</keyword>
<dbReference type="Gene3D" id="2.40.170.20">
    <property type="entry name" value="TonB-dependent receptor, beta-barrel domain"/>
    <property type="match status" value="1"/>
</dbReference>
<protein>
    <submittedName>
        <fullName evidence="6">Tetratricopeptide repeat protein</fullName>
    </submittedName>
</protein>
<keyword evidence="3" id="KW-0998">Cell outer membrane</keyword>
<feature type="chain" id="PRO_5045536092" evidence="4">
    <location>
        <begin position="23"/>
        <end position="1119"/>
    </location>
</feature>
<dbReference type="Pfam" id="PF13432">
    <property type="entry name" value="TPR_16"/>
    <property type="match status" value="1"/>
</dbReference>
<accession>A0ABW2QIY1</accession>
<evidence type="ECO:0000313" key="7">
    <source>
        <dbReference type="Proteomes" id="UP001596501"/>
    </source>
</evidence>
<feature type="domain" description="FecR protein" evidence="5">
    <location>
        <begin position="59"/>
        <end position="151"/>
    </location>
</feature>
<dbReference type="InterPro" id="IPR006860">
    <property type="entry name" value="FecR"/>
</dbReference>
<dbReference type="Pfam" id="PF14559">
    <property type="entry name" value="TPR_19"/>
    <property type="match status" value="2"/>
</dbReference>
<reference evidence="7" key="1">
    <citation type="journal article" date="2019" name="Int. J. Syst. Evol. Microbiol.">
        <title>The Global Catalogue of Microorganisms (GCM) 10K type strain sequencing project: providing services to taxonomists for standard genome sequencing and annotation.</title>
        <authorList>
            <consortium name="The Broad Institute Genomics Platform"/>
            <consortium name="The Broad Institute Genome Sequencing Center for Infectious Disease"/>
            <person name="Wu L."/>
            <person name="Ma J."/>
        </authorList>
    </citation>
    <scope>NUCLEOTIDE SEQUENCE [LARGE SCALE GENOMIC DNA]</scope>
    <source>
        <strain evidence="7">CGMCC 1.12371</strain>
    </source>
</reference>
<comment type="subcellular location">
    <subcellularLocation>
        <location evidence="1">Cell outer membrane</location>
    </subcellularLocation>
</comment>
<dbReference type="InterPro" id="IPR011990">
    <property type="entry name" value="TPR-like_helical_dom_sf"/>
</dbReference>
<evidence type="ECO:0000256" key="4">
    <source>
        <dbReference type="SAM" id="SignalP"/>
    </source>
</evidence>
<dbReference type="Pfam" id="PF04773">
    <property type="entry name" value="FecR"/>
    <property type="match status" value="1"/>
</dbReference>
<keyword evidence="7" id="KW-1185">Reference proteome</keyword>
<evidence type="ECO:0000256" key="1">
    <source>
        <dbReference type="ARBA" id="ARBA00004442"/>
    </source>
</evidence>
<dbReference type="EMBL" id="JBHTCA010000002">
    <property type="protein sequence ID" value="MFC7408037.1"/>
    <property type="molecule type" value="Genomic_DNA"/>
</dbReference>
<evidence type="ECO:0000256" key="3">
    <source>
        <dbReference type="ARBA" id="ARBA00023237"/>
    </source>
</evidence>
<keyword evidence="2" id="KW-0472">Membrane</keyword>
<evidence type="ECO:0000259" key="5">
    <source>
        <dbReference type="Pfam" id="PF04773"/>
    </source>
</evidence>
<dbReference type="PANTHER" id="PTHR38731">
    <property type="entry name" value="LIPL45-RELATED LIPOPROTEIN-RELATED"/>
    <property type="match status" value="1"/>
</dbReference>
<dbReference type="InterPro" id="IPR036942">
    <property type="entry name" value="Beta-barrel_TonB_sf"/>
</dbReference>
<name>A0ABW2QIY1_9BURK</name>
<dbReference type="Gene3D" id="2.60.120.1440">
    <property type="match status" value="1"/>
</dbReference>
<comment type="caution">
    <text evidence="6">The sequence shown here is derived from an EMBL/GenBank/DDBJ whole genome shotgun (WGS) entry which is preliminary data.</text>
</comment>
<feature type="signal peptide" evidence="4">
    <location>
        <begin position="1"/>
        <end position="22"/>
    </location>
</feature>
<dbReference type="SMART" id="SM00028">
    <property type="entry name" value="TPR"/>
    <property type="match status" value="6"/>
</dbReference>
<gene>
    <name evidence="6" type="ORF">ACFQPB_04130</name>
</gene>
<dbReference type="InterPro" id="IPR019734">
    <property type="entry name" value="TPR_rpt"/>
</dbReference>
<sequence length="1119" mass="122799">MRHKHTPWLVAVFWGGMGSAWAQPAAEIVSLSGQGESRPAASSPWQAAQLRQTLDTGADMRTLAQSSAALLLADRTQLRLGPLSLLRLNPQPQGKTALELSVGRLWSRTKREPADLELRTPAAVAAVRGTDWDVEVDADGRTLLTVLSGQIDVSNPQGSVVVGASEQAEVRPGQAPIKRMLVRPRERVQWVAAWPVAATRYREFRTTPLDPALAAIAQTLAGADLARARALIDTRLREPGAPEVLHLLRADLLAQSGDPAAAAALLGQRWDQHAEGRVAARRAELLLALDDTDGAASLLDQALQRHPNAPELLATQAELLRLQGRGDDALTRYRQAVDQVPADDAPLRAQLLARWGSALGERGDLTQALQLLAQADQEHPNHPPVMGERATALAEAWQLTPARALLERALQHTGDDYLSLASAGQVALRAGDAEQARQDLLKATLIEPRHARAQVWLAVAELQLGHVNAALDSLARASLADPLDPLPWQMRAIVLNDQGRPAEAIAASREALVRLPYLKSLNALATDSQGSTNLGKALGDFGLEHWARAYAQASYYPLWGGSHFFLADRAENDHDRKSELFQGYLTDPLALGASEKLPPLMLQPQQQVSMAGSVGQEGLRHTLTTDLSWRGLTLAPSPTAWLLRTSDVEYRPREGPAATQYRLSSPGLDLAVGMRPTERLALFVLANTTPLRYQFDAPLDLGNGVSFGEVARNRAQRLDAGLSWRWGSHAQTWFKLHGAHSRSALTLDDMQWGPQDYRFHSREHGQFLRHTHLFGSHRLSLGWEAVRQTVHSNISDPLVASPRTNTADYHMPWVAGEWRSGPWSLALEAYWPRLRFSQLDRFTDSLTNEDLVSPQSQAYRAPSKALPRAGLSYRWGAARALHWAHQQHIRAPGTHTLSPTQTGGIALDNTHTLPGSHARRNVLQLDWEIDGATFLGLRAQDLQVRNATNSAGRLYAQDAGAMLDAVTSIAPVRLNSQTTLSHHEGNALFASGDLREWSASINRVLSPRWSLLGSYIHTQARNTAPGREGLQLPDFARHTVLAQTTYALGPRHFALLRATWRGTRWADADNTLQRPAGWGAAVAWGWESADRRWSLVAAALGLARKDTDPSYWLLVRWRP</sequence>
<dbReference type="SUPFAM" id="SSF48452">
    <property type="entry name" value="TPR-like"/>
    <property type="match status" value="1"/>
</dbReference>
<dbReference type="PANTHER" id="PTHR38731:SF1">
    <property type="entry name" value="FECR PROTEIN DOMAIN-CONTAINING PROTEIN"/>
    <property type="match status" value="1"/>
</dbReference>
<dbReference type="Gene3D" id="1.25.40.10">
    <property type="entry name" value="Tetratricopeptide repeat domain"/>
    <property type="match status" value="2"/>
</dbReference>